<feature type="domain" description="ABC transmembrane type-1" evidence="11">
    <location>
        <begin position="19"/>
        <end position="208"/>
    </location>
</feature>
<evidence type="ECO:0000256" key="1">
    <source>
        <dbReference type="ARBA" id="ARBA00003159"/>
    </source>
</evidence>
<gene>
    <name evidence="12" type="ORF">C7450_101182</name>
</gene>
<dbReference type="CDD" id="cd06261">
    <property type="entry name" value="TM_PBP2"/>
    <property type="match status" value="1"/>
</dbReference>
<evidence type="ECO:0000256" key="4">
    <source>
        <dbReference type="ARBA" id="ARBA00022448"/>
    </source>
</evidence>
<dbReference type="GO" id="GO:0043190">
    <property type="term" value="C:ATP-binding cassette (ABC) transporter complex"/>
    <property type="evidence" value="ECO:0007669"/>
    <property type="project" value="InterPro"/>
</dbReference>
<dbReference type="PROSITE" id="PS50928">
    <property type="entry name" value="ABC_TM1"/>
    <property type="match status" value="1"/>
</dbReference>
<proteinExistence type="inferred from homology"/>
<reference evidence="12 13" key="1">
    <citation type="submission" date="2018-05" db="EMBL/GenBank/DDBJ databases">
        <title>Genomic Encyclopedia of Type Strains, Phase IV (KMG-IV): sequencing the most valuable type-strain genomes for metagenomic binning, comparative biology and taxonomic classification.</title>
        <authorList>
            <person name="Goeker M."/>
        </authorList>
    </citation>
    <scope>NUCLEOTIDE SEQUENCE [LARGE SCALE GENOMIC DNA]</scope>
    <source>
        <strain evidence="12 13">DSM 6462</strain>
    </source>
</reference>
<feature type="transmembrane region" description="Helical" evidence="10">
    <location>
        <begin position="186"/>
        <end position="208"/>
    </location>
</feature>
<dbReference type="PANTHER" id="PTHR30614:SF20">
    <property type="entry name" value="GLUTAMINE TRANSPORT SYSTEM PERMEASE PROTEIN GLNP"/>
    <property type="match status" value="1"/>
</dbReference>
<comment type="similarity">
    <text evidence="3">Belongs to the binding-protein-dependent transport system permease family. HisMQ subfamily.</text>
</comment>
<dbReference type="PANTHER" id="PTHR30614">
    <property type="entry name" value="MEMBRANE COMPONENT OF AMINO ACID ABC TRANSPORTER"/>
    <property type="match status" value="1"/>
</dbReference>
<evidence type="ECO:0000313" key="13">
    <source>
        <dbReference type="Proteomes" id="UP000248021"/>
    </source>
</evidence>
<dbReference type="Proteomes" id="UP000248021">
    <property type="component" value="Unassembled WGS sequence"/>
</dbReference>
<dbReference type="EMBL" id="QJJK01000001">
    <property type="protein sequence ID" value="PXW64427.1"/>
    <property type="molecule type" value="Genomic_DNA"/>
</dbReference>
<dbReference type="AlphaFoldDB" id="A0A2V3UHZ3"/>
<organism evidence="12 13">
    <name type="scientific">Chelatococcus asaccharovorans</name>
    <dbReference type="NCBI Taxonomy" id="28210"/>
    <lineage>
        <taxon>Bacteria</taxon>
        <taxon>Pseudomonadati</taxon>
        <taxon>Pseudomonadota</taxon>
        <taxon>Alphaproteobacteria</taxon>
        <taxon>Hyphomicrobiales</taxon>
        <taxon>Chelatococcaceae</taxon>
        <taxon>Chelatococcus</taxon>
    </lineage>
</organism>
<keyword evidence="6 10" id="KW-0812">Transmembrane</keyword>
<dbReference type="InterPro" id="IPR010065">
    <property type="entry name" value="AA_ABC_transptr_permease_3TM"/>
</dbReference>
<dbReference type="Gene3D" id="1.10.3720.10">
    <property type="entry name" value="MetI-like"/>
    <property type="match status" value="1"/>
</dbReference>
<evidence type="ECO:0000256" key="9">
    <source>
        <dbReference type="ARBA" id="ARBA00023136"/>
    </source>
</evidence>
<dbReference type="RefSeq" id="WP_110372512.1">
    <property type="nucleotide sequence ID" value="NZ_JAHBRY010000001.1"/>
</dbReference>
<evidence type="ECO:0000256" key="10">
    <source>
        <dbReference type="RuleBase" id="RU363032"/>
    </source>
</evidence>
<evidence type="ECO:0000256" key="3">
    <source>
        <dbReference type="ARBA" id="ARBA00010072"/>
    </source>
</evidence>
<keyword evidence="9 10" id="KW-0472">Membrane</keyword>
<evidence type="ECO:0000259" key="11">
    <source>
        <dbReference type="PROSITE" id="PS50928"/>
    </source>
</evidence>
<feature type="transmembrane region" description="Helical" evidence="10">
    <location>
        <begin position="87"/>
        <end position="110"/>
    </location>
</feature>
<protein>
    <submittedName>
        <fullName evidence="12">Polar amino acid transport system permease protein</fullName>
    </submittedName>
</protein>
<comment type="caution">
    <text evidence="12">The sequence shown here is derived from an EMBL/GenBank/DDBJ whole genome shotgun (WGS) entry which is preliminary data.</text>
</comment>
<keyword evidence="4 10" id="KW-0813">Transport</keyword>
<feature type="transmembrane region" description="Helical" evidence="10">
    <location>
        <begin position="54"/>
        <end position="75"/>
    </location>
</feature>
<keyword evidence="7" id="KW-0029">Amino-acid transport</keyword>
<evidence type="ECO:0000256" key="6">
    <source>
        <dbReference type="ARBA" id="ARBA00022692"/>
    </source>
</evidence>
<keyword evidence="5" id="KW-1003">Cell membrane</keyword>
<dbReference type="InterPro" id="IPR043429">
    <property type="entry name" value="ArtM/GltK/GlnP/TcyL/YhdX-like"/>
</dbReference>
<name>A0A2V3UHZ3_9HYPH</name>
<dbReference type="GO" id="GO:0022857">
    <property type="term" value="F:transmembrane transporter activity"/>
    <property type="evidence" value="ECO:0007669"/>
    <property type="project" value="InterPro"/>
</dbReference>
<comment type="function">
    <text evidence="1">Part of the binding-protein-dependent transport system for glutamine; probably responsible for the translocation of the substrate across the membrane.</text>
</comment>
<dbReference type="NCBIfam" id="TIGR01726">
    <property type="entry name" value="HEQRo_perm_3TM"/>
    <property type="match status" value="1"/>
</dbReference>
<sequence>MDFDLHVIENGIPLLMKGLITTIWVCGASLGIGTVLGSVACLSKLYGNRQQRLLANAYVNLFRTVPELVVIFWVYSCLPLFLNVRLSAPICGLVAMSLYAGAYLAEIFRAGILAVPRGQTEAGLALGIPTLHIWTAIIIPPALRRMAPALMGFLTELIKVSALLSTIAVGDLFYEASLIAAETFRYVEMISVVAVIYFIMIFPLSMIARYKERRLRAEIGH</sequence>
<evidence type="ECO:0000256" key="2">
    <source>
        <dbReference type="ARBA" id="ARBA00004429"/>
    </source>
</evidence>
<accession>A0A2V3UHZ3</accession>
<keyword evidence="13" id="KW-1185">Reference proteome</keyword>
<evidence type="ECO:0000256" key="5">
    <source>
        <dbReference type="ARBA" id="ARBA00022475"/>
    </source>
</evidence>
<dbReference type="InterPro" id="IPR000515">
    <property type="entry name" value="MetI-like"/>
</dbReference>
<evidence type="ECO:0000256" key="8">
    <source>
        <dbReference type="ARBA" id="ARBA00022989"/>
    </source>
</evidence>
<keyword evidence="8 10" id="KW-1133">Transmembrane helix</keyword>
<dbReference type="OrthoDB" id="7190458at2"/>
<dbReference type="GO" id="GO:0006865">
    <property type="term" value="P:amino acid transport"/>
    <property type="evidence" value="ECO:0007669"/>
    <property type="project" value="UniProtKB-KW"/>
</dbReference>
<dbReference type="InterPro" id="IPR035906">
    <property type="entry name" value="MetI-like_sf"/>
</dbReference>
<evidence type="ECO:0000313" key="12">
    <source>
        <dbReference type="EMBL" id="PXW64427.1"/>
    </source>
</evidence>
<comment type="subcellular location">
    <subcellularLocation>
        <location evidence="2">Cell inner membrane</location>
        <topology evidence="2">Multi-pass membrane protein</topology>
    </subcellularLocation>
    <subcellularLocation>
        <location evidence="10">Cell membrane</location>
        <topology evidence="10">Multi-pass membrane protein</topology>
    </subcellularLocation>
</comment>
<feature type="transmembrane region" description="Helical" evidence="10">
    <location>
        <begin position="20"/>
        <end position="42"/>
    </location>
</feature>
<feature type="transmembrane region" description="Helical" evidence="10">
    <location>
        <begin position="122"/>
        <end position="143"/>
    </location>
</feature>
<dbReference type="Pfam" id="PF00528">
    <property type="entry name" value="BPD_transp_1"/>
    <property type="match status" value="1"/>
</dbReference>
<evidence type="ECO:0000256" key="7">
    <source>
        <dbReference type="ARBA" id="ARBA00022970"/>
    </source>
</evidence>
<dbReference type="SUPFAM" id="SSF161098">
    <property type="entry name" value="MetI-like"/>
    <property type="match status" value="1"/>
</dbReference>